<feature type="transmembrane region" description="Helical" evidence="9">
    <location>
        <begin position="184"/>
        <end position="201"/>
    </location>
</feature>
<feature type="transmembrane region" description="Helical" evidence="9">
    <location>
        <begin position="118"/>
        <end position="146"/>
    </location>
</feature>
<dbReference type="AlphaFoldDB" id="A0A7Y9XEH6"/>
<comment type="caution">
    <text evidence="10">The sequence shown here is derived from an EMBL/GenBank/DDBJ whole genome shotgun (WGS) entry which is preliminary data.</text>
</comment>
<evidence type="ECO:0000256" key="2">
    <source>
        <dbReference type="ARBA" id="ARBA00008974"/>
    </source>
</evidence>
<name>A0A7Y9XEH6_9ACTN</name>
<feature type="transmembrane region" description="Helical" evidence="9">
    <location>
        <begin position="342"/>
        <end position="363"/>
    </location>
</feature>
<feature type="transmembrane region" description="Helical" evidence="9">
    <location>
        <begin position="444"/>
        <end position="467"/>
    </location>
</feature>
<protein>
    <submittedName>
        <fullName evidence="10">Purine-cytosine permease-like protein</fullName>
    </submittedName>
</protein>
<evidence type="ECO:0000256" key="1">
    <source>
        <dbReference type="ARBA" id="ARBA00004141"/>
    </source>
</evidence>
<feature type="transmembrane region" description="Helical" evidence="9">
    <location>
        <begin position="301"/>
        <end position="321"/>
    </location>
</feature>
<dbReference type="RefSeq" id="WP_179810806.1">
    <property type="nucleotide sequence ID" value="NZ_JACCHL010000001.1"/>
</dbReference>
<organism evidence="10 11">
    <name type="scientific">Nocardiopsis sinuspersici</name>
    <dbReference type="NCBI Taxonomy" id="501010"/>
    <lineage>
        <taxon>Bacteria</taxon>
        <taxon>Bacillati</taxon>
        <taxon>Actinomycetota</taxon>
        <taxon>Actinomycetes</taxon>
        <taxon>Streptosporangiales</taxon>
        <taxon>Nocardiopsidaceae</taxon>
        <taxon>Nocardiopsis</taxon>
    </lineage>
</organism>
<keyword evidence="5 9" id="KW-1133">Transmembrane helix</keyword>
<accession>A0A7Y9XEH6</accession>
<feature type="transmembrane region" description="Helical" evidence="9">
    <location>
        <begin position="75"/>
        <end position="98"/>
    </location>
</feature>
<keyword evidence="6 7" id="KW-0472">Membrane</keyword>
<evidence type="ECO:0000256" key="6">
    <source>
        <dbReference type="ARBA" id="ARBA00023136"/>
    </source>
</evidence>
<dbReference type="Gene3D" id="1.10.4160.10">
    <property type="entry name" value="Hydantoin permease"/>
    <property type="match status" value="1"/>
</dbReference>
<keyword evidence="4 9" id="KW-0812">Transmembrane</keyword>
<evidence type="ECO:0000313" key="10">
    <source>
        <dbReference type="EMBL" id="NYH54203.1"/>
    </source>
</evidence>
<evidence type="ECO:0000256" key="8">
    <source>
        <dbReference type="SAM" id="MobiDB-lite"/>
    </source>
</evidence>
<dbReference type="InterPro" id="IPR026030">
    <property type="entry name" value="Pur-cyt_permease_Fcy2/21/22"/>
</dbReference>
<proteinExistence type="inferred from homology"/>
<feature type="transmembrane region" description="Helical" evidence="9">
    <location>
        <begin position="410"/>
        <end position="432"/>
    </location>
</feature>
<dbReference type="GO" id="GO:0022857">
    <property type="term" value="F:transmembrane transporter activity"/>
    <property type="evidence" value="ECO:0007669"/>
    <property type="project" value="InterPro"/>
</dbReference>
<dbReference type="Pfam" id="PF02133">
    <property type="entry name" value="Transp_cyt_pur"/>
    <property type="match status" value="1"/>
</dbReference>
<feature type="transmembrane region" description="Helical" evidence="9">
    <location>
        <begin position="221"/>
        <end position="238"/>
    </location>
</feature>
<dbReference type="PANTHER" id="PTHR31806">
    <property type="entry name" value="PURINE-CYTOSINE PERMEASE FCY2-RELATED"/>
    <property type="match status" value="1"/>
</dbReference>
<dbReference type="InterPro" id="IPR001248">
    <property type="entry name" value="Pur-cyt_permease"/>
</dbReference>
<feature type="transmembrane region" description="Helical" evidence="9">
    <location>
        <begin position="158"/>
        <end position="177"/>
    </location>
</feature>
<evidence type="ECO:0000256" key="4">
    <source>
        <dbReference type="ARBA" id="ARBA00022692"/>
    </source>
</evidence>
<evidence type="ECO:0000256" key="7">
    <source>
        <dbReference type="PIRNR" id="PIRNR002744"/>
    </source>
</evidence>
<dbReference type="GO" id="GO:0005886">
    <property type="term" value="C:plasma membrane"/>
    <property type="evidence" value="ECO:0007669"/>
    <property type="project" value="TreeGrafter"/>
</dbReference>
<feature type="region of interest" description="Disordered" evidence="8">
    <location>
        <begin position="1"/>
        <end position="21"/>
    </location>
</feature>
<feature type="transmembrane region" description="Helical" evidence="9">
    <location>
        <begin position="46"/>
        <end position="69"/>
    </location>
</feature>
<feature type="transmembrane region" description="Helical" evidence="9">
    <location>
        <begin position="369"/>
        <end position="390"/>
    </location>
</feature>
<comment type="subcellular location">
    <subcellularLocation>
        <location evidence="1">Membrane</location>
        <topology evidence="1">Multi-pass membrane protein</topology>
    </subcellularLocation>
</comment>
<dbReference type="EMBL" id="JACCHL010000001">
    <property type="protein sequence ID" value="NYH54203.1"/>
    <property type="molecule type" value="Genomic_DNA"/>
</dbReference>
<dbReference type="PANTHER" id="PTHR31806:SF1">
    <property type="entry name" value="PURINE-CYTOSINE PERMEASE FCY2-RELATED"/>
    <property type="match status" value="1"/>
</dbReference>
<comment type="similarity">
    <text evidence="2 7">Belongs to the purine-cytosine permease (2.A.39) family.</text>
</comment>
<sequence>MASTHPPSGGGAADTSPASNRAGRVEAHGIDHIPDGERQGRPRELFAVWAAANVNYLGLVVGGVLILMGLSLWQALLVCVVGNLFWVLVGILAVSGPASGTPSEVVMRAMFGVRGNRVNIAVTGWALCICYIALNLAAAAVAGFSLVEKAGVEANTGVRAAVIVVISAITLAISVYGHATIVKLYLPITLLLTGAFAIIGFEVLRRARWDYTPAEPLEGTALWAALLIGVTLIASGPLSYTNSADFSRYLRRTTSPAAVAGWTTLGGFLPGVVVTFLGSLAATAIDMAEPQAALESILPGWFVPVFPFVLILSTIAINAMSAYSSGLALQAMGVRIRRSLSVIVDGVLAAALTTYALFVSNFLDSVSNMLQLTVVLLGPSTAIYATDILLRRNRYDGPGLTDTTEEGPYWYSSGVNWAGFAALVAGTAAATLCVDTLPYTGPVARAIGLDLSLPVGMTLAAVVYALMARSYKAPGTRAPEAPKTSGNPGAPRAPRAPEADAENAV</sequence>
<dbReference type="Proteomes" id="UP000584931">
    <property type="component" value="Unassembled WGS sequence"/>
</dbReference>
<feature type="region of interest" description="Disordered" evidence="8">
    <location>
        <begin position="474"/>
        <end position="505"/>
    </location>
</feature>
<feature type="transmembrane region" description="Helical" evidence="9">
    <location>
        <begin position="259"/>
        <end position="281"/>
    </location>
</feature>
<evidence type="ECO:0000313" key="11">
    <source>
        <dbReference type="Proteomes" id="UP000584931"/>
    </source>
</evidence>
<keyword evidence="3 7" id="KW-0813">Transport</keyword>
<reference evidence="10 11" key="1">
    <citation type="submission" date="2020-07" db="EMBL/GenBank/DDBJ databases">
        <title>Sequencing the genomes of 1000 actinobacteria strains.</title>
        <authorList>
            <person name="Klenk H.-P."/>
        </authorList>
    </citation>
    <scope>NUCLEOTIDE SEQUENCE [LARGE SCALE GENOMIC DNA]</scope>
    <source>
        <strain evidence="10 11">DSM 45278</strain>
    </source>
</reference>
<evidence type="ECO:0000256" key="9">
    <source>
        <dbReference type="SAM" id="Phobius"/>
    </source>
</evidence>
<dbReference type="PIRSF" id="PIRSF002744">
    <property type="entry name" value="Pur-cyt_permease"/>
    <property type="match status" value="1"/>
</dbReference>
<evidence type="ECO:0000256" key="3">
    <source>
        <dbReference type="ARBA" id="ARBA00022448"/>
    </source>
</evidence>
<evidence type="ECO:0000256" key="5">
    <source>
        <dbReference type="ARBA" id="ARBA00022989"/>
    </source>
</evidence>
<gene>
    <name evidence="10" type="ORF">HNR06_003792</name>
</gene>